<sequence>MEFLRRAYLRFADLAKELAKFGTIGGIAFLIDTGGFNLVQYGLHQGPLTSKVASTVVATTFAYFGNRYWTYRHHEQSGLAREYFLFFLLNAVALLIGLLCLGFTHYTLKLTDPLSMNLANLVGIGLGTLFRFWSYKKWVFLAATEEVPKELPDDITRAR</sequence>
<organism evidence="8 9">
    <name type="scientific">Streptosporangium sandarakinum</name>
    <dbReference type="NCBI Taxonomy" id="1260955"/>
    <lineage>
        <taxon>Bacteria</taxon>
        <taxon>Bacillati</taxon>
        <taxon>Actinomycetota</taxon>
        <taxon>Actinomycetes</taxon>
        <taxon>Streptosporangiales</taxon>
        <taxon>Streptosporangiaceae</taxon>
        <taxon>Streptosporangium</taxon>
    </lineage>
</organism>
<feature type="transmembrane region" description="Helical" evidence="6">
    <location>
        <begin position="52"/>
        <end position="71"/>
    </location>
</feature>
<evidence type="ECO:0000256" key="3">
    <source>
        <dbReference type="ARBA" id="ARBA00022692"/>
    </source>
</evidence>
<keyword evidence="5 6" id="KW-0472">Membrane</keyword>
<dbReference type="GO" id="GO:0000271">
    <property type="term" value="P:polysaccharide biosynthetic process"/>
    <property type="evidence" value="ECO:0007669"/>
    <property type="project" value="InterPro"/>
</dbReference>
<dbReference type="Proteomes" id="UP000576393">
    <property type="component" value="Unassembled WGS sequence"/>
</dbReference>
<dbReference type="InterPro" id="IPR051401">
    <property type="entry name" value="GtrA_CellWall_Glycosyl"/>
</dbReference>
<feature type="transmembrane region" description="Helical" evidence="6">
    <location>
        <begin position="114"/>
        <end position="133"/>
    </location>
</feature>
<dbReference type="EMBL" id="JACCCO010000001">
    <property type="protein sequence ID" value="NYF39904.1"/>
    <property type="molecule type" value="Genomic_DNA"/>
</dbReference>
<name>A0A852UXX1_9ACTN</name>
<keyword evidence="4 6" id="KW-1133">Transmembrane helix</keyword>
<evidence type="ECO:0000313" key="9">
    <source>
        <dbReference type="Proteomes" id="UP000576393"/>
    </source>
</evidence>
<feature type="transmembrane region" description="Helical" evidence="6">
    <location>
        <begin position="21"/>
        <end position="40"/>
    </location>
</feature>
<feature type="transmembrane region" description="Helical" evidence="6">
    <location>
        <begin position="83"/>
        <end position="108"/>
    </location>
</feature>
<feature type="domain" description="GtrA/DPMS transmembrane" evidence="7">
    <location>
        <begin position="20"/>
        <end position="140"/>
    </location>
</feature>
<reference evidence="8 9" key="1">
    <citation type="submission" date="2020-07" db="EMBL/GenBank/DDBJ databases">
        <title>Sequencing the genomes of 1000 actinobacteria strains.</title>
        <authorList>
            <person name="Klenk H.-P."/>
        </authorList>
    </citation>
    <scope>NUCLEOTIDE SEQUENCE [LARGE SCALE GENOMIC DNA]</scope>
    <source>
        <strain evidence="8 9">DSM 45763</strain>
    </source>
</reference>
<dbReference type="PANTHER" id="PTHR38459">
    <property type="entry name" value="PROPHAGE BACTOPRENOL-LINKED GLUCOSE TRANSLOCASE HOMOLOG"/>
    <property type="match status" value="1"/>
</dbReference>
<accession>A0A852UXX1</accession>
<evidence type="ECO:0000259" key="7">
    <source>
        <dbReference type="Pfam" id="PF04138"/>
    </source>
</evidence>
<dbReference type="AlphaFoldDB" id="A0A852UXX1"/>
<dbReference type="RefSeq" id="WP_189246635.1">
    <property type="nucleotide sequence ID" value="NZ_CP192034.1"/>
</dbReference>
<evidence type="ECO:0000256" key="6">
    <source>
        <dbReference type="SAM" id="Phobius"/>
    </source>
</evidence>
<comment type="subcellular location">
    <subcellularLocation>
        <location evidence="1">Membrane</location>
        <topology evidence="1">Multi-pass membrane protein</topology>
    </subcellularLocation>
</comment>
<evidence type="ECO:0000256" key="1">
    <source>
        <dbReference type="ARBA" id="ARBA00004141"/>
    </source>
</evidence>
<evidence type="ECO:0000256" key="4">
    <source>
        <dbReference type="ARBA" id="ARBA00022989"/>
    </source>
</evidence>
<evidence type="ECO:0000256" key="2">
    <source>
        <dbReference type="ARBA" id="ARBA00009399"/>
    </source>
</evidence>
<proteinExistence type="inferred from homology"/>
<comment type="similarity">
    <text evidence="2">Belongs to the GtrA family.</text>
</comment>
<evidence type="ECO:0000313" key="8">
    <source>
        <dbReference type="EMBL" id="NYF39904.1"/>
    </source>
</evidence>
<dbReference type="Pfam" id="PF04138">
    <property type="entry name" value="GtrA_DPMS_TM"/>
    <property type="match status" value="1"/>
</dbReference>
<dbReference type="InterPro" id="IPR007267">
    <property type="entry name" value="GtrA_DPMS_TM"/>
</dbReference>
<dbReference type="PANTHER" id="PTHR38459:SF1">
    <property type="entry name" value="PROPHAGE BACTOPRENOL-LINKED GLUCOSE TRANSLOCASE HOMOLOG"/>
    <property type="match status" value="1"/>
</dbReference>
<keyword evidence="3 6" id="KW-0812">Transmembrane</keyword>
<evidence type="ECO:0000256" key="5">
    <source>
        <dbReference type="ARBA" id="ARBA00023136"/>
    </source>
</evidence>
<keyword evidence="9" id="KW-1185">Reference proteome</keyword>
<protein>
    <submittedName>
        <fullName evidence="8">Putative flippase GtrA</fullName>
    </submittedName>
</protein>
<dbReference type="GO" id="GO:0005886">
    <property type="term" value="C:plasma membrane"/>
    <property type="evidence" value="ECO:0007669"/>
    <property type="project" value="TreeGrafter"/>
</dbReference>
<gene>
    <name evidence="8" type="ORF">HDA43_002063</name>
</gene>
<comment type="caution">
    <text evidence="8">The sequence shown here is derived from an EMBL/GenBank/DDBJ whole genome shotgun (WGS) entry which is preliminary data.</text>
</comment>